<name>A0A0A6YDF1_KOCRO</name>
<dbReference type="PROSITE" id="PS51192">
    <property type="entry name" value="HELICASE_ATP_BIND_1"/>
    <property type="match status" value="1"/>
</dbReference>
<dbReference type="GO" id="GO:0016887">
    <property type="term" value="F:ATP hydrolysis activity"/>
    <property type="evidence" value="ECO:0007669"/>
    <property type="project" value="TreeGrafter"/>
</dbReference>
<evidence type="ECO:0000256" key="1">
    <source>
        <dbReference type="ARBA" id="ARBA00022741"/>
    </source>
</evidence>
<evidence type="ECO:0000313" key="5">
    <source>
        <dbReference type="EMBL" id="KHD99077.1"/>
    </source>
</evidence>
<evidence type="ECO:0000259" key="4">
    <source>
        <dbReference type="PROSITE" id="PS51194"/>
    </source>
</evidence>
<dbReference type="PROSITE" id="PS51194">
    <property type="entry name" value="HELICASE_CTER"/>
    <property type="match status" value="1"/>
</dbReference>
<dbReference type="OrthoDB" id="3197455at2"/>
<dbReference type="InterPro" id="IPR001650">
    <property type="entry name" value="Helicase_C-like"/>
</dbReference>
<protein>
    <recommendedName>
        <fullName evidence="7">ATP-dependent helicase</fullName>
    </recommendedName>
</protein>
<comment type="caution">
    <text evidence="5">The sequence shown here is derived from an EMBL/GenBank/DDBJ whole genome shotgun (WGS) entry which is preliminary data.</text>
</comment>
<dbReference type="PANTHER" id="PTHR47962:SF5">
    <property type="entry name" value="ATP-DEPENDENT HELICASE LHR-RELATED"/>
    <property type="match status" value="1"/>
</dbReference>
<dbReference type="GO" id="GO:0005524">
    <property type="term" value="F:ATP binding"/>
    <property type="evidence" value="ECO:0007669"/>
    <property type="project" value="UniProtKB-KW"/>
</dbReference>
<proteinExistence type="predicted"/>
<dbReference type="InterPro" id="IPR014001">
    <property type="entry name" value="Helicase_ATP-bd"/>
</dbReference>
<dbReference type="InterPro" id="IPR027417">
    <property type="entry name" value="P-loop_NTPase"/>
</dbReference>
<dbReference type="Pfam" id="PF00271">
    <property type="entry name" value="Helicase_C"/>
    <property type="match status" value="1"/>
</dbReference>
<sequence>MASGTGLDEVIEYHVVNSLGWSNLRPLQATSIEPVRSGVDCVLIAPTASGKTEAAVFPLLSLMVQEEWHGLTVLYVTPLRALLNNLHPRITTYSDWLGRRVGLWHGDVGDTARRRILADPPDILLTTPESLEAMLVSRRVDHNRLFSGLRSIVVDEVHSFAASDRGWHLLGVLARLERIAGRPIQRVGLSATVGNPQAIGRWLQGGEAATGSGERELRVVSEEGAASAPEPEVLLDYVGSVTNAAKVVAALHHGEKRLVFCESRRVSEQLAFELRTLGVETFVSHSSLPPEERRRSEQAFAEAQNTVIVATSTLELGIDIGDLDRVIQIDAPRTVASFLQRLGRTGRRPETRRNTLFLATSSETFLEAAGLLLLWKRGFVEPITPPPHPRHLTAQQLLALALQEGAYGANTWREWWGTLGLMDDGDEVLAYLRDEGFLVEDGGLLMIGPAAEKAFGRRYFMDLLSSFNAEKELRVVSGNKELGFISPLTLPREGSKSLEAKPILMNGRAWHIEHVNWGRFEVVVSPVTYKGDVRWHSDAIALSFEMMRAQRDVVLGETPDVPLSRRASERLDLVRETRFDQVSMDGLVLERSGQNTHLWTWAGLKANETLRAGLGGAEGRSYNDVMILRGVGDLQKLAEISFDDVVPRVPVEMVETLKFSAALPEATAIKTLSERFADKVGAAAAASEQREVSK</sequence>
<dbReference type="Proteomes" id="UP000030466">
    <property type="component" value="Unassembled WGS sequence"/>
</dbReference>
<feature type="domain" description="Helicase ATP-binding" evidence="3">
    <location>
        <begin position="32"/>
        <end position="211"/>
    </location>
</feature>
<dbReference type="InterPro" id="IPR011545">
    <property type="entry name" value="DEAD/DEAH_box_helicase_dom"/>
</dbReference>
<gene>
    <name evidence="5" type="ORF">GY22_01815</name>
</gene>
<dbReference type="Gene3D" id="3.40.50.300">
    <property type="entry name" value="P-loop containing nucleotide triphosphate hydrolases"/>
    <property type="match status" value="2"/>
</dbReference>
<dbReference type="PANTHER" id="PTHR47962">
    <property type="entry name" value="ATP-DEPENDENT HELICASE LHR-RELATED-RELATED"/>
    <property type="match status" value="1"/>
</dbReference>
<dbReference type="GO" id="GO:0003677">
    <property type="term" value="F:DNA binding"/>
    <property type="evidence" value="ECO:0007669"/>
    <property type="project" value="TreeGrafter"/>
</dbReference>
<keyword evidence="2" id="KW-0067">ATP-binding</keyword>
<evidence type="ECO:0000256" key="2">
    <source>
        <dbReference type="ARBA" id="ARBA00022840"/>
    </source>
</evidence>
<dbReference type="EMBL" id="JSUH01000001">
    <property type="protein sequence ID" value="KHD99077.1"/>
    <property type="molecule type" value="Genomic_DNA"/>
</dbReference>
<evidence type="ECO:0000259" key="3">
    <source>
        <dbReference type="PROSITE" id="PS51192"/>
    </source>
</evidence>
<keyword evidence="1" id="KW-0547">Nucleotide-binding</keyword>
<dbReference type="SMART" id="SM00490">
    <property type="entry name" value="HELICc"/>
    <property type="match status" value="1"/>
</dbReference>
<dbReference type="SUPFAM" id="SSF52540">
    <property type="entry name" value="P-loop containing nucleoside triphosphate hydrolases"/>
    <property type="match status" value="1"/>
</dbReference>
<accession>A0A0A6YDF1</accession>
<reference evidence="5 6" key="1">
    <citation type="journal article" date="2003" name="Int. J. Syst. Evol. Microbiol.">
        <title>Kocuria polaris sp. nov., an orange-pigmented psychrophilic bacterium isolated from an Antarctic cyanobacterial mat sample.</title>
        <authorList>
            <person name="Reddy G.S."/>
            <person name="Prakash J.S."/>
            <person name="Prabahar V."/>
            <person name="Matsumoto G.I."/>
            <person name="Stackebrandt E."/>
            <person name="Shivaji S."/>
        </authorList>
    </citation>
    <scope>NUCLEOTIDE SEQUENCE [LARGE SCALE GENOMIC DNA]</scope>
    <source>
        <strain evidence="5 6">CMS 76or</strain>
    </source>
</reference>
<evidence type="ECO:0008006" key="7">
    <source>
        <dbReference type="Google" id="ProtNLM"/>
    </source>
</evidence>
<evidence type="ECO:0000313" key="6">
    <source>
        <dbReference type="Proteomes" id="UP000030466"/>
    </source>
</evidence>
<dbReference type="RefSeq" id="WP_035923649.1">
    <property type="nucleotide sequence ID" value="NZ_JSUH01000001.1"/>
</dbReference>
<feature type="domain" description="Helicase C-terminal" evidence="4">
    <location>
        <begin position="243"/>
        <end position="398"/>
    </location>
</feature>
<dbReference type="Pfam" id="PF00270">
    <property type="entry name" value="DEAD"/>
    <property type="match status" value="1"/>
</dbReference>
<dbReference type="InterPro" id="IPR052511">
    <property type="entry name" value="ATP-dep_Helicase"/>
</dbReference>
<organism evidence="5 6">
    <name type="scientific">Kocuria rosea subsp. polaris</name>
    <dbReference type="NCBI Taxonomy" id="136273"/>
    <lineage>
        <taxon>Bacteria</taxon>
        <taxon>Bacillati</taxon>
        <taxon>Actinomycetota</taxon>
        <taxon>Actinomycetes</taxon>
        <taxon>Micrococcales</taxon>
        <taxon>Micrococcaceae</taxon>
        <taxon>Kocuria</taxon>
    </lineage>
</organism>
<dbReference type="SMART" id="SM00487">
    <property type="entry name" value="DEXDc"/>
    <property type="match status" value="1"/>
</dbReference>
<dbReference type="AlphaFoldDB" id="A0A0A6YDF1"/>
<keyword evidence="6" id="KW-1185">Reference proteome</keyword>